<evidence type="ECO:0000313" key="2">
    <source>
        <dbReference type="EMBL" id="TKW59423.1"/>
    </source>
</evidence>
<feature type="compositionally biased region" description="Polar residues" evidence="1">
    <location>
        <begin position="142"/>
        <end position="155"/>
    </location>
</feature>
<feature type="region of interest" description="Disordered" evidence="1">
    <location>
        <begin position="403"/>
        <end position="424"/>
    </location>
</feature>
<dbReference type="EMBL" id="PJEX01000010">
    <property type="protein sequence ID" value="TKW59423.1"/>
    <property type="molecule type" value="Genomic_DNA"/>
</dbReference>
<evidence type="ECO:0000313" key="3">
    <source>
        <dbReference type="Proteomes" id="UP000310108"/>
    </source>
</evidence>
<dbReference type="AlphaFoldDB" id="A0A4U6XTU4"/>
<proteinExistence type="predicted"/>
<dbReference type="InterPro" id="IPR025040">
    <property type="entry name" value="DUF3984"/>
</dbReference>
<feature type="region of interest" description="Disordered" evidence="1">
    <location>
        <begin position="281"/>
        <end position="322"/>
    </location>
</feature>
<comment type="caution">
    <text evidence="2">The sequence shown here is derived from an EMBL/GenBank/DDBJ whole genome shotgun (WGS) entry which is preliminary data.</text>
</comment>
<protein>
    <submittedName>
        <fullName evidence="2">Uncharacterized protein</fullName>
    </submittedName>
</protein>
<reference evidence="2 3" key="1">
    <citation type="journal article" date="2019" name="PLoS ONE">
        <title>Comparative genome analysis indicates high evolutionary potential of pathogenicity genes in Colletotrichum tanaceti.</title>
        <authorList>
            <person name="Lelwala R.V."/>
            <person name="Korhonen P.K."/>
            <person name="Young N.D."/>
            <person name="Scott J.B."/>
            <person name="Ades P.A."/>
            <person name="Gasser R.B."/>
            <person name="Taylor P.W.J."/>
        </authorList>
    </citation>
    <scope>NUCLEOTIDE SEQUENCE [LARGE SCALE GENOMIC DNA]</scope>
    <source>
        <strain evidence="2">BRIP57314</strain>
    </source>
</reference>
<evidence type="ECO:0000256" key="1">
    <source>
        <dbReference type="SAM" id="MobiDB-lite"/>
    </source>
</evidence>
<accession>A0A4U6XTU4</accession>
<gene>
    <name evidence="2" type="ORF">CTA1_10282</name>
</gene>
<keyword evidence="3" id="KW-1185">Reference proteome</keyword>
<feature type="compositionally biased region" description="Polar residues" evidence="1">
    <location>
        <begin position="185"/>
        <end position="194"/>
    </location>
</feature>
<sequence length="473" mass="52799">MSVRPCPPFPQQASQPFLKDCCETTRTPDHSPPLLPQLHPCPPPNYSCRTKLTTQYYLTLVHSVVAYQFATSPSLLRPTRRPARQEAESATTMEEAYKQYANQARRKNRSSANLNHLSLAPFTSRLPLRDDDALPDYLASPHHSTSYLQGKSAPTTPGLLSRSPAQSNSHARRSSVPHADLPKSKSATHLTPTVSDRKSHSRKAVSGTTSPNVRRRKDKDDFSVGDRNDSDWLLRTGALISNENREFKGQAWLVSMQSSTSLTGMRDADEEAFERELARERELASRRSSRRGSLADLEGSYTHSARPSRPGSRSASRVGTRSQILTPMERHSLDEGYFPRHEGDDYVAGPDFVNLDEQFESFEFDTTQDDEAAVRRLVKGERAGGASWVGNILGWPLFAVDENEEESDDEDVEGDFDVEGDEEGSQELHWSWSARHFEGVIDTPGERIPPPKVNEGGWQDAAWLLSVATKVLL</sequence>
<feature type="compositionally biased region" description="Basic and acidic residues" evidence="1">
    <location>
        <begin position="218"/>
        <end position="227"/>
    </location>
</feature>
<feature type="region of interest" description="Disordered" evidence="1">
    <location>
        <begin position="142"/>
        <end position="227"/>
    </location>
</feature>
<organism evidence="2 3">
    <name type="scientific">Colletotrichum tanaceti</name>
    <dbReference type="NCBI Taxonomy" id="1306861"/>
    <lineage>
        <taxon>Eukaryota</taxon>
        <taxon>Fungi</taxon>
        <taxon>Dikarya</taxon>
        <taxon>Ascomycota</taxon>
        <taxon>Pezizomycotina</taxon>
        <taxon>Sordariomycetes</taxon>
        <taxon>Hypocreomycetidae</taxon>
        <taxon>Glomerellales</taxon>
        <taxon>Glomerellaceae</taxon>
        <taxon>Colletotrichum</taxon>
        <taxon>Colletotrichum destructivum species complex</taxon>
    </lineage>
</organism>
<feature type="compositionally biased region" description="Low complexity" evidence="1">
    <location>
        <begin position="304"/>
        <end position="317"/>
    </location>
</feature>
<dbReference type="Proteomes" id="UP000310108">
    <property type="component" value="Unassembled WGS sequence"/>
</dbReference>
<dbReference type="Pfam" id="PF13136">
    <property type="entry name" value="DUF3984"/>
    <property type="match status" value="1"/>
</dbReference>
<name>A0A4U6XTU4_9PEZI</name>
<dbReference type="STRING" id="1306861.A0A4U6XTU4"/>